<comment type="subcellular location">
    <subcellularLocation>
        <location evidence="1">Membrane</location>
        <topology evidence="1">Single-pass membrane protein</topology>
    </subcellularLocation>
</comment>
<keyword evidence="6" id="KW-1133">Transmembrane helix</keyword>
<reference evidence="9 10" key="1">
    <citation type="journal article" date="2020" name="Cell">
        <title>Large-Scale Comparative Analyses of Tick Genomes Elucidate Their Genetic Diversity and Vector Capacities.</title>
        <authorList>
            <consortium name="Tick Genome and Microbiome Consortium (TIGMIC)"/>
            <person name="Jia N."/>
            <person name="Wang J."/>
            <person name="Shi W."/>
            <person name="Du L."/>
            <person name="Sun Y."/>
            <person name="Zhan W."/>
            <person name="Jiang J.F."/>
            <person name="Wang Q."/>
            <person name="Zhang B."/>
            <person name="Ji P."/>
            <person name="Bell-Sakyi L."/>
            <person name="Cui X.M."/>
            <person name="Yuan T.T."/>
            <person name="Jiang B.G."/>
            <person name="Yang W.F."/>
            <person name="Lam T.T."/>
            <person name="Chang Q.C."/>
            <person name="Ding S.J."/>
            <person name="Wang X.J."/>
            <person name="Zhu J.G."/>
            <person name="Ruan X.D."/>
            <person name="Zhao L."/>
            <person name="Wei J.T."/>
            <person name="Ye R.Z."/>
            <person name="Que T.C."/>
            <person name="Du C.H."/>
            <person name="Zhou Y.H."/>
            <person name="Cheng J.X."/>
            <person name="Dai P.F."/>
            <person name="Guo W.B."/>
            <person name="Han X.H."/>
            <person name="Huang E.J."/>
            <person name="Li L.F."/>
            <person name="Wei W."/>
            <person name="Gao Y.C."/>
            <person name="Liu J.Z."/>
            <person name="Shao H.Z."/>
            <person name="Wang X."/>
            <person name="Wang C.C."/>
            <person name="Yang T.C."/>
            <person name="Huo Q.B."/>
            <person name="Li W."/>
            <person name="Chen H.Y."/>
            <person name="Chen S.E."/>
            <person name="Zhou L.G."/>
            <person name="Ni X.B."/>
            <person name="Tian J.H."/>
            <person name="Sheng Y."/>
            <person name="Liu T."/>
            <person name="Pan Y.S."/>
            <person name="Xia L.Y."/>
            <person name="Li J."/>
            <person name="Zhao F."/>
            <person name="Cao W.C."/>
        </authorList>
    </citation>
    <scope>NUCLEOTIDE SEQUENCE [LARGE SCALE GENOMIC DNA]</scope>
    <source>
        <strain evidence="9">HaeL-2018</strain>
    </source>
</reference>
<evidence type="ECO:0000256" key="3">
    <source>
        <dbReference type="ARBA" id="ARBA00022676"/>
    </source>
</evidence>
<dbReference type="PANTHER" id="PTHR21461:SF40">
    <property type="entry name" value="GLYCOSYLTRANSFERASE FAMILY 92 PROTEIN"/>
    <property type="match status" value="1"/>
</dbReference>
<keyword evidence="4 8" id="KW-0808">Transferase</keyword>
<protein>
    <recommendedName>
        <fullName evidence="8">Glycosyltransferase family 92 protein</fullName>
        <ecNumber evidence="8">2.4.1.-</ecNumber>
    </recommendedName>
</protein>
<evidence type="ECO:0000256" key="2">
    <source>
        <dbReference type="ARBA" id="ARBA00007647"/>
    </source>
</evidence>
<evidence type="ECO:0000256" key="6">
    <source>
        <dbReference type="ARBA" id="ARBA00022989"/>
    </source>
</evidence>
<comment type="similarity">
    <text evidence="2 8">Belongs to the glycosyltransferase 92 family.</text>
</comment>
<evidence type="ECO:0000313" key="10">
    <source>
        <dbReference type="Proteomes" id="UP000821853"/>
    </source>
</evidence>
<dbReference type="EMBL" id="JABSTR010000004">
    <property type="protein sequence ID" value="KAH9366726.1"/>
    <property type="molecule type" value="Genomic_DNA"/>
</dbReference>
<keyword evidence="5" id="KW-0812">Transmembrane</keyword>
<comment type="caution">
    <text evidence="9">The sequence shown here is derived from an EMBL/GenBank/DDBJ whole genome shotgun (WGS) entry which is preliminary data.</text>
</comment>
<dbReference type="GO" id="GO:0005737">
    <property type="term" value="C:cytoplasm"/>
    <property type="evidence" value="ECO:0007669"/>
    <property type="project" value="TreeGrafter"/>
</dbReference>
<accession>A0A9J6FKF4</accession>
<dbReference type="PANTHER" id="PTHR21461">
    <property type="entry name" value="GLYCOSYLTRANSFERASE FAMILY 92 PROTEIN"/>
    <property type="match status" value="1"/>
</dbReference>
<keyword evidence="3 8" id="KW-0328">Glycosyltransferase</keyword>
<evidence type="ECO:0000256" key="4">
    <source>
        <dbReference type="ARBA" id="ARBA00022679"/>
    </source>
</evidence>
<keyword evidence="7" id="KW-0472">Membrane</keyword>
<sequence length="393" mass="44132">MEEQSWYALTDGIHVFSAFLTTTVEHAIHVVSLVQFRDSNGTPIEQPSLVCAVRSSRGVTVHKARIHPVWTWLEPRLKSAFILCPPSAVSEGDVEVAITVQGSEKRLPVWIPVNRPTEKSREKCCAVCVRPTFGPIGLWKVAEFIAHYRHMGARHIYLYDLEMSDDLRVLLGHVQMAGVDVTVVPFKLLVKSSEVHANGQMAALYDCMFRSMSKSEYIIHVDLDELIVPLEYPNISALVYEAEGTYGADVLGSIVMRSAYYCAEYPLSLLSRQDGQAPLRTRMFSLHTQHVPFSDSTKYIGRTRTICNAGVHGVEKHCGRFKRVRVPVSMAGVNHYRRCCEFSGANPIKTVELNLWNFSELLLDDRVEERASLIEKELDIMGLGKVLPSLRGS</sequence>
<dbReference type="GO" id="GO:0016757">
    <property type="term" value="F:glycosyltransferase activity"/>
    <property type="evidence" value="ECO:0007669"/>
    <property type="project" value="UniProtKB-UniRule"/>
</dbReference>
<dbReference type="OMA" id="RSAYYCA"/>
<evidence type="ECO:0000256" key="8">
    <source>
        <dbReference type="RuleBase" id="RU366017"/>
    </source>
</evidence>
<dbReference type="Proteomes" id="UP000821853">
    <property type="component" value="Chromosome 2"/>
</dbReference>
<name>A0A9J6FKF4_HAELO</name>
<dbReference type="VEuPathDB" id="VectorBase:HLOH_059982"/>
<evidence type="ECO:0000256" key="7">
    <source>
        <dbReference type="ARBA" id="ARBA00023136"/>
    </source>
</evidence>
<keyword evidence="10" id="KW-1185">Reference proteome</keyword>
<evidence type="ECO:0000256" key="5">
    <source>
        <dbReference type="ARBA" id="ARBA00022692"/>
    </source>
</evidence>
<dbReference type="AlphaFoldDB" id="A0A9J6FKF4"/>
<dbReference type="OrthoDB" id="2526284at2759"/>
<proteinExistence type="inferred from homology"/>
<dbReference type="EC" id="2.4.1.-" evidence="8"/>
<evidence type="ECO:0000256" key="1">
    <source>
        <dbReference type="ARBA" id="ARBA00004167"/>
    </source>
</evidence>
<gene>
    <name evidence="9" type="ORF">HPB48_022787</name>
</gene>
<dbReference type="Pfam" id="PF01697">
    <property type="entry name" value="Glyco_transf_92"/>
    <property type="match status" value="1"/>
</dbReference>
<dbReference type="GO" id="GO:0016020">
    <property type="term" value="C:membrane"/>
    <property type="evidence" value="ECO:0007669"/>
    <property type="project" value="UniProtKB-SubCell"/>
</dbReference>
<evidence type="ECO:0000313" key="9">
    <source>
        <dbReference type="EMBL" id="KAH9366726.1"/>
    </source>
</evidence>
<organism evidence="9 10">
    <name type="scientific">Haemaphysalis longicornis</name>
    <name type="common">Bush tick</name>
    <dbReference type="NCBI Taxonomy" id="44386"/>
    <lineage>
        <taxon>Eukaryota</taxon>
        <taxon>Metazoa</taxon>
        <taxon>Ecdysozoa</taxon>
        <taxon>Arthropoda</taxon>
        <taxon>Chelicerata</taxon>
        <taxon>Arachnida</taxon>
        <taxon>Acari</taxon>
        <taxon>Parasitiformes</taxon>
        <taxon>Ixodida</taxon>
        <taxon>Ixodoidea</taxon>
        <taxon>Ixodidae</taxon>
        <taxon>Haemaphysalinae</taxon>
        <taxon>Haemaphysalis</taxon>
    </lineage>
</organism>
<dbReference type="InterPro" id="IPR008166">
    <property type="entry name" value="Glyco_transf_92"/>
</dbReference>